<dbReference type="EMBL" id="JACLAX010000002">
    <property type="protein sequence ID" value="MBC2668091.1"/>
    <property type="molecule type" value="Genomic_DNA"/>
</dbReference>
<dbReference type="InterPro" id="IPR026281">
    <property type="entry name" value="HTH_RamB"/>
</dbReference>
<evidence type="ECO:0000313" key="6">
    <source>
        <dbReference type="EMBL" id="MBC2668091.1"/>
    </source>
</evidence>
<dbReference type="GO" id="GO:0005829">
    <property type="term" value="C:cytosol"/>
    <property type="evidence" value="ECO:0007669"/>
    <property type="project" value="TreeGrafter"/>
</dbReference>
<name>A0A7X1FW61_9SPHN</name>
<dbReference type="Pfam" id="PF06114">
    <property type="entry name" value="Peptidase_M78"/>
    <property type="match status" value="1"/>
</dbReference>
<dbReference type="InterPro" id="IPR018653">
    <property type="entry name" value="ScfR_C"/>
</dbReference>
<dbReference type="PIRSF" id="PIRSF019251">
    <property type="entry name" value="Rv0465c"/>
    <property type="match status" value="1"/>
</dbReference>
<dbReference type="AlphaFoldDB" id="A0A7X1FW61"/>
<dbReference type="RefSeq" id="WP_185677976.1">
    <property type="nucleotide sequence ID" value="NZ_JACLAX010000002.1"/>
</dbReference>
<dbReference type="PANTHER" id="PTHR46797:SF23">
    <property type="entry name" value="HTH-TYPE TRANSCRIPTIONAL REGULATOR SUTR"/>
    <property type="match status" value="1"/>
</dbReference>
<dbReference type="InterPro" id="IPR010982">
    <property type="entry name" value="Lambda_DNA-bd_dom_sf"/>
</dbReference>
<keyword evidence="2" id="KW-0805">Transcription regulation</keyword>
<dbReference type="InterPro" id="IPR050807">
    <property type="entry name" value="TransReg_Diox_bact_type"/>
</dbReference>
<evidence type="ECO:0000256" key="1">
    <source>
        <dbReference type="ARBA" id="ARBA00007227"/>
    </source>
</evidence>
<sequence length="468" mass="51513">MSQSRPLYLGPRLRRLRRELGLTQQGMAEDLAISASYIALLERNQRPVTAELLLRLAKSYQLEIADLASEDADDYARRIAEVMRDPLLEGIDLPALEIADLATSFPGVAEAILRLHGAYAREQQVLADRRLGAAASEPGTPDPVRAVQEFFSANRNHFPTLDVRAEELAAEIAEHGAAAEWLRKRKGVRVRFMPPEVMVESVRRYDRHNDQVLIDDSLDTSARKFQLALHIAWTTMRDEIVQLARAADLPDKSAVALARRNLAAYAAAALVMPYDRFIKAAESRGYDVAALGGVFGMSFEQVAHRLTTLARPGHEGVPFFMVRLDAAGNVSKLLDGAGFPYAPHGGSCPLWRVHDTFRTPGQIVTQWLELPDTRRFFTIARTVGGEPRHFGAPAAVRSVALVCAAEHAGRLAYARGADPATAEATPIGVNCRLCQRADCEARAVPPIGRELLADDQRRGIAPFMFADR</sequence>
<comment type="similarity">
    <text evidence="1">Belongs to the short-chain fatty acyl-CoA assimilation regulator (ScfR) family.</text>
</comment>
<dbReference type="InterPro" id="IPR001387">
    <property type="entry name" value="Cro/C1-type_HTH"/>
</dbReference>
<accession>A0A7X1FW61</accession>
<evidence type="ECO:0000313" key="7">
    <source>
        <dbReference type="Proteomes" id="UP000551327"/>
    </source>
</evidence>
<organism evidence="6 7">
    <name type="scientific">Novosphingobium piscinae</name>
    <dbReference type="NCBI Taxonomy" id="1507448"/>
    <lineage>
        <taxon>Bacteria</taxon>
        <taxon>Pseudomonadati</taxon>
        <taxon>Pseudomonadota</taxon>
        <taxon>Alphaproteobacteria</taxon>
        <taxon>Sphingomonadales</taxon>
        <taxon>Sphingomonadaceae</taxon>
        <taxon>Novosphingobium</taxon>
    </lineage>
</organism>
<proteinExistence type="inferred from homology"/>
<dbReference type="Pfam" id="PF09856">
    <property type="entry name" value="ScfRs"/>
    <property type="match status" value="1"/>
</dbReference>
<keyword evidence="4" id="KW-0804">Transcription</keyword>
<gene>
    <name evidence="6" type="ORF">H7F53_02895</name>
</gene>
<dbReference type="Gene3D" id="1.10.260.40">
    <property type="entry name" value="lambda repressor-like DNA-binding domains"/>
    <property type="match status" value="1"/>
</dbReference>
<protein>
    <submittedName>
        <fullName evidence="6">DUF2083 domain-containing protein</fullName>
    </submittedName>
</protein>
<evidence type="ECO:0000256" key="4">
    <source>
        <dbReference type="ARBA" id="ARBA00023163"/>
    </source>
</evidence>
<dbReference type="PROSITE" id="PS50943">
    <property type="entry name" value="HTH_CROC1"/>
    <property type="match status" value="1"/>
</dbReference>
<dbReference type="SMART" id="SM00530">
    <property type="entry name" value="HTH_XRE"/>
    <property type="match status" value="1"/>
</dbReference>
<dbReference type="CDD" id="cd00093">
    <property type="entry name" value="HTH_XRE"/>
    <property type="match status" value="1"/>
</dbReference>
<dbReference type="GO" id="GO:0003700">
    <property type="term" value="F:DNA-binding transcription factor activity"/>
    <property type="evidence" value="ECO:0007669"/>
    <property type="project" value="TreeGrafter"/>
</dbReference>
<evidence type="ECO:0000256" key="3">
    <source>
        <dbReference type="ARBA" id="ARBA00023125"/>
    </source>
</evidence>
<evidence type="ECO:0000256" key="2">
    <source>
        <dbReference type="ARBA" id="ARBA00023015"/>
    </source>
</evidence>
<evidence type="ECO:0000259" key="5">
    <source>
        <dbReference type="PROSITE" id="PS50943"/>
    </source>
</evidence>
<dbReference type="PANTHER" id="PTHR46797">
    <property type="entry name" value="HTH-TYPE TRANSCRIPTIONAL REGULATOR"/>
    <property type="match status" value="1"/>
</dbReference>
<dbReference type="InterPro" id="IPR010359">
    <property type="entry name" value="IrrE_HExxH"/>
</dbReference>
<dbReference type="Proteomes" id="UP000551327">
    <property type="component" value="Unassembled WGS sequence"/>
</dbReference>
<comment type="caution">
    <text evidence="6">The sequence shown here is derived from an EMBL/GenBank/DDBJ whole genome shotgun (WGS) entry which is preliminary data.</text>
</comment>
<dbReference type="GO" id="GO:0003677">
    <property type="term" value="F:DNA binding"/>
    <property type="evidence" value="ECO:0007669"/>
    <property type="project" value="UniProtKB-KW"/>
</dbReference>
<keyword evidence="3" id="KW-0238">DNA-binding</keyword>
<dbReference type="SUPFAM" id="SSF47413">
    <property type="entry name" value="lambda repressor-like DNA-binding domains"/>
    <property type="match status" value="1"/>
</dbReference>
<reference evidence="6 7" key="1">
    <citation type="submission" date="2020-08" db="EMBL/GenBank/DDBJ databases">
        <title>The genome sequence of type strain Novosphingobium piscinae KCTC 42194.</title>
        <authorList>
            <person name="Liu Y."/>
        </authorList>
    </citation>
    <scope>NUCLEOTIDE SEQUENCE [LARGE SCALE GENOMIC DNA]</scope>
    <source>
        <strain evidence="6 7">KCTC 42194</strain>
    </source>
</reference>
<dbReference type="Pfam" id="PF13560">
    <property type="entry name" value="HTH_31"/>
    <property type="match status" value="1"/>
</dbReference>
<feature type="domain" description="HTH cro/C1-type" evidence="5">
    <location>
        <begin position="13"/>
        <end position="67"/>
    </location>
</feature>
<keyword evidence="7" id="KW-1185">Reference proteome</keyword>